<dbReference type="GeneID" id="116290001"/>
<accession>A0A6P8HCM4</accession>
<evidence type="ECO:0000313" key="3">
    <source>
        <dbReference type="Proteomes" id="UP000515163"/>
    </source>
</evidence>
<feature type="compositionally biased region" description="Low complexity" evidence="1">
    <location>
        <begin position="141"/>
        <end position="156"/>
    </location>
</feature>
<feature type="transmembrane region" description="Helical" evidence="2">
    <location>
        <begin position="182"/>
        <end position="206"/>
    </location>
</feature>
<evidence type="ECO:0000256" key="2">
    <source>
        <dbReference type="SAM" id="Phobius"/>
    </source>
</evidence>
<reference evidence="4 5" key="1">
    <citation type="submission" date="2025-04" db="UniProtKB">
        <authorList>
            <consortium name="RefSeq"/>
        </authorList>
    </citation>
    <scope>IDENTIFICATION</scope>
    <source>
        <tissue evidence="4 5">Tentacle</tissue>
    </source>
</reference>
<dbReference type="Proteomes" id="UP000515163">
    <property type="component" value="Unplaced"/>
</dbReference>
<evidence type="ECO:0000256" key="1">
    <source>
        <dbReference type="SAM" id="MobiDB-lite"/>
    </source>
</evidence>
<gene>
    <name evidence="4 5" type="primary">LOC116290001</name>
</gene>
<evidence type="ECO:0000313" key="5">
    <source>
        <dbReference type="RefSeq" id="XP_031552828.1"/>
    </source>
</evidence>
<keyword evidence="3" id="KW-1185">Reference proteome</keyword>
<keyword evidence="2" id="KW-0472">Membrane</keyword>
<keyword evidence="2" id="KW-0812">Transmembrane</keyword>
<name>A0A6P8HCM4_ACTTE</name>
<feature type="region of interest" description="Disordered" evidence="1">
    <location>
        <begin position="139"/>
        <end position="176"/>
    </location>
</feature>
<sequence length="243" mass="27632">MCISSVSSVGCYLFIQTKPLQFQLFRDPAFNCESLTIPCNISDINKANAVRLYIDKKMIQEHDMKKNKTECATEGIDDIHKKNCASRMNGSFLDGNNMLFKMDPPWPELNQSIAGCEVRYPDGRENDHHRKRIDYHYCQATNNGTGKPTGKPTVTKNTERPECSTEKPPNSDSNGDDNCRTVVIILSVLLVFFFFTSAVLLGLLIYRRKSKKRHNKLPCNNDEENENKPRDEISMDVVTNGQC</sequence>
<dbReference type="RefSeq" id="XP_031552827.1">
    <property type="nucleotide sequence ID" value="XM_031696967.1"/>
</dbReference>
<dbReference type="RefSeq" id="XP_031552828.1">
    <property type="nucleotide sequence ID" value="XM_031696968.1"/>
</dbReference>
<keyword evidence="2" id="KW-1133">Transmembrane helix</keyword>
<protein>
    <submittedName>
        <fullName evidence="4 5">Uncharacterized protein LOC116290001</fullName>
    </submittedName>
</protein>
<dbReference type="KEGG" id="aten:116290001"/>
<dbReference type="AlphaFoldDB" id="A0A6P8HCM4"/>
<organism evidence="3 5">
    <name type="scientific">Actinia tenebrosa</name>
    <name type="common">Australian red waratah sea anemone</name>
    <dbReference type="NCBI Taxonomy" id="6105"/>
    <lineage>
        <taxon>Eukaryota</taxon>
        <taxon>Metazoa</taxon>
        <taxon>Cnidaria</taxon>
        <taxon>Anthozoa</taxon>
        <taxon>Hexacorallia</taxon>
        <taxon>Actiniaria</taxon>
        <taxon>Actiniidae</taxon>
        <taxon>Actinia</taxon>
    </lineage>
</organism>
<feature type="region of interest" description="Disordered" evidence="1">
    <location>
        <begin position="215"/>
        <end position="243"/>
    </location>
</feature>
<evidence type="ECO:0000313" key="4">
    <source>
        <dbReference type="RefSeq" id="XP_031552827.1"/>
    </source>
</evidence>
<proteinExistence type="predicted"/>